<dbReference type="InterPro" id="IPR001466">
    <property type="entry name" value="Beta-lactam-related"/>
</dbReference>
<dbReference type="Proteomes" id="UP001209257">
    <property type="component" value="Unassembled WGS sequence"/>
</dbReference>
<gene>
    <name evidence="3" type="ORF">OCL06_11065</name>
</gene>
<dbReference type="PANTHER" id="PTHR46825">
    <property type="entry name" value="D-ALANYL-D-ALANINE-CARBOXYPEPTIDASE/ENDOPEPTIDASE AMPH"/>
    <property type="match status" value="1"/>
</dbReference>
<feature type="chain" id="PRO_5046074795" evidence="1">
    <location>
        <begin position="21"/>
        <end position="457"/>
    </location>
</feature>
<evidence type="ECO:0000313" key="3">
    <source>
        <dbReference type="EMBL" id="MCU7555137.1"/>
    </source>
</evidence>
<feature type="signal peptide" evidence="1">
    <location>
        <begin position="1"/>
        <end position="20"/>
    </location>
</feature>
<accession>A0ABT2VQJ1</accession>
<dbReference type="InterPro" id="IPR012338">
    <property type="entry name" value="Beta-lactam/transpept-like"/>
</dbReference>
<keyword evidence="4" id="KW-1185">Reference proteome</keyword>
<dbReference type="Pfam" id="PF00144">
    <property type="entry name" value="Beta-lactamase"/>
    <property type="match status" value="1"/>
</dbReference>
<dbReference type="Gene3D" id="3.40.710.10">
    <property type="entry name" value="DD-peptidase/beta-lactamase superfamily"/>
    <property type="match status" value="1"/>
</dbReference>
<dbReference type="EMBL" id="JAOTJC010000008">
    <property type="protein sequence ID" value="MCU7555137.1"/>
    <property type="molecule type" value="Genomic_DNA"/>
</dbReference>
<name>A0ABT2VQJ1_9ALTE</name>
<feature type="domain" description="Beta-lactamase-related" evidence="2">
    <location>
        <begin position="38"/>
        <end position="345"/>
    </location>
</feature>
<evidence type="ECO:0000313" key="4">
    <source>
        <dbReference type="Proteomes" id="UP001209257"/>
    </source>
</evidence>
<keyword evidence="1" id="KW-0732">Signal</keyword>
<protein>
    <submittedName>
        <fullName evidence="3">Beta-lactamase family protein</fullName>
    </submittedName>
</protein>
<evidence type="ECO:0000256" key="1">
    <source>
        <dbReference type="SAM" id="SignalP"/>
    </source>
</evidence>
<proteinExistence type="predicted"/>
<organism evidence="3 4">
    <name type="scientific">Alteromonas salexigens</name>
    <dbReference type="NCBI Taxonomy" id="2982530"/>
    <lineage>
        <taxon>Bacteria</taxon>
        <taxon>Pseudomonadati</taxon>
        <taxon>Pseudomonadota</taxon>
        <taxon>Gammaproteobacteria</taxon>
        <taxon>Alteromonadales</taxon>
        <taxon>Alteromonadaceae</taxon>
        <taxon>Alteromonas/Salinimonas group</taxon>
        <taxon>Alteromonas</taxon>
    </lineage>
</organism>
<evidence type="ECO:0000259" key="2">
    <source>
        <dbReference type="Pfam" id="PF00144"/>
    </source>
</evidence>
<dbReference type="SUPFAM" id="SSF56601">
    <property type="entry name" value="beta-lactamase/transpeptidase-like"/>
    <property type="match status" value="1"/>
</dbReference>
<sequence length="457" mass="51921">MSTKNYALLLITILCWPVMANDNSQDTKNKLNTIFQQQFSSNSPGATVLVAKKGQIILHKAYGLANVEHNIPLKVDMHFRIASLTKQFTTTAILKLHQDGKLNIHELLSKHLPNYQHADRVTIAHLASNRSGIPDYTNFEGFKEVEEKREKSLDELIEYFSDQELAFSPNHRQQYSSSNFILLGKLIEHVSGHSYEEYLQNTFFAPLQMDSTQMGAHRKIMPGRVDGYEFEKGKLINAPYLSMTAPHAAGALRSTTMDLYKWQRGLLSGKVINQDLLDKAWSAENLADGFSSTYGFGWFVGHLDGAKTVSHEGGIQGFSTFAAILPEHDVHLIILSNNPHAIQDSLYYLAARVLQVVREKPVDPPYFAVPRKLRAKMVGEYVFEDIWSAKIFEEEGKLFMKLQWEDAPRELIFDGIDAVYYSGTWSKFQTLSPANSRGDIMMQRWDGTRYFGELKKL</sequence>
<reference evidence="4" key="1">
    <citation type="submission" date="2023-07" db="EMBL/GenBank/DDBJ databases">
        <title>Study on multiphase classification of strain Alteromonas salexigens isolated from the Yellow Sea.</title>
        <authorList>
            <person name="Sun L."/>
        </authorList>
    </citation>
    <scope>NUCLEOTIDE SEQUENCE [LARGE SCALE GENOMIC DNA]</scope>
    <source>
        <strain evidence="4">ASW11-19</strain>
    </source>
</reference>
<dbReference type="RefSeq" id="WP_262994502.1">
    <property type="nucleotide sequence ID" value="NZ_JAOTJC010000008.1"/>
</dbReference>
<comment type="caution">
    <text evidence="3">The sequence shown here is derived from an EMBL/GenBank/DDBJ whole genome shotgun (WGS) entry which is preliminary data.</text>
</comment>
<dbReference type="InterPro" id="IPR050491">
    <property type="entry name" value="AmpC-like"/>
</dbReference>
<dbReference type="PANTHER" id="PTHR46825:SF9">
    <property type="entry name" value="BETA-LACTAMASE-RELATED DOMAIN-CONTAINING PROTEIN"/>
    <property type="match status" value="1"/>
</dbReference>